<gene>
    <name evidence="1" type="ORF">FRZ06_14680</name>
</gene>
<name>A0ACD1AE50_9FIRM</name>
<dbReference type="EMBL" id="CP042469">
    <property type="protein sequence ID" value="QOX64498.1"/>
    <property type="molecule type" value="Genomic_DNA"/>
</dbReference>
<dbReference type="Proteomes" id="UP000594014">
    <property type="component" value="Chromosome"/>
</dbReference>
<accession>A0ACD1AE50</accession>
<reference evidence="1" key="1">
    <citation type="submission" date="2019-08" db="EMBL/GenBank/DDBJ databases">
        <title>Genome sequence of Clostridiales bacterium MT110.</title>
        <authorList>
            <person name="Cao J."/>
        </authorList>
    </citation>
    <scope>NUCLEOTIDE SEQUENCE</scope>
    <source>
        <strain evidence="1">MT110</strain>
    </source>
</reference>
<sequence>MSLLEICARILLAMAIGGIIGWERENSNRPAGLRTHMLVAIGAAVVMLMGELSLETYADITTMDPTRLGAQVISGIGFLGAGTIMKEGATVKGLTTAASLWAVACLGLAAGGGFYEAATAGTIAIIITLTIFEYLEKRFCKVRQKGLAMDMVCTDISSTLINIKKIAPGYDVVLNDVDIAEEIGEDRVLYHVTSKFGFGKSSKKVDKDGFTSEIKRLDGVSVTKVKDL</sequence>
<evidence type="ECO:0000313" key="2">
    <source>
        <dbReference type="Proteomes" id="UP000594014"/>
    </source>
</evidence>
<organism evidence="1 2">
    <name type="scientific">Anoxybacterium hadale</name>
    <dbReference type="NCBI Taxonomy" id="3408580"/>
    <lineage>
        <taxon>Bacteria</taxon>
        <taxon>Bacillati</taxon>
        <taxon>Bacillota</taxon>
        <taxon>Clostridia</taxon>
        <taxon>Peptostreptococcales</taxon>
        <taxon>Anaerovoracaceae</taxon>
        <taxon>Anoxybacterium</taxon>
    </lineage>
</organism>
<proteinExistence type="predicted"/>
<keyword evidence="2" id="KW-1185">Reference proteome</keyword>
<protein>
    <submittedName>
        <fullName evidence="1">MgtC/SapB family protein</fullName>
    </submittedName>
</protein>
<evidence type="ECO:0000313" key="1">
    <source>
        <dbReference type="EMBL" id="QOX64498.1"/>
    </source>
</evidence>